<gene>
    <name evidence="5" type="ORF">A5880_000935</name>
    <name evidence="4" type="ORF">A5880_003043</name>
</gene>
<name>A0A242CJ68_9ENTE</name>
<feature type="signal peptide" evidence="2">
    <location>
        <begin position="1"/>
        <end position="21"/>
    </location>
</feature>
<dbReference type="Proteomes" id="UP000195139">
    <property type="component" value="Unassembled WGS sequence"/>
</dbReference>
<dbReference type="RefSeq" id="WP_086329898.1">
    <property type="nucleotide sequence ID" value="NZ_NGLE02000001.1"/>
</dbReference>
<dbReference type="PROSITE" id="PS51257">
    <property type="entry name" value="PROKAR_LIPOPROTEIN"/>
    <property type="match status" value="1"/>
</dbReference>
<feature type="chain" id="PRO_5039323327" description="DUF5067 domain-containing protein" evidence="2">
    <location>
        <begin position="22"/>
        <end position="184"/>
    </location>
</feature>
<dbReference type="Gene3D" id="2.60.40.1240">
    <property type="match status" value="1"/>
</dbReference>
<keyword evidence="1 2" id="KW-0732">Signal</keyword>
<evidence type="ECO:0000313" key="4">
    <source>
        <dbReference type="EMBL" id="MEI5995452.1"/>
    </source>
</evidence>
<dbReference type="EMBL" id="NGLE02000001">
    <property type="protein sequence ID" value="MEI5995452.1"/>
    <property type="molecule type" value="Genomic_DNA"/>
</dbReference>
<evidence type="ECO:0000313" key="6">
    <source>
        <dbReference type="Proteomes" id="UP000195139"/>
    </source>
</evidence>
<reference evidence="4 6" key="2">
    <citation type="submission" date="2018-07" db="EMBL/GenBank/DDBJ databases">
        <title>The Genome Sequence of Enterococcus sp. DIV0659b.</title>
        <authorList>
            <consortium name="The Broad Institute Genomics Platform"/>
            <consortium name="The Broad Institute Genomic Center for Infectious Diseases"/>
            <person name="Earl A."/>
            <person name="Manson A."/>
            <person name="Schwartman J."/>
            <person name="Gilmore M."/>
            <person name="Abouelleil A."/>
            <person name="Cao P."/>
            <person name="Chapman S."/>
            <person name="Cusick C."/>
            <person name="Shea T."/>
            <person name="Young S."/>
            <person name="Neafsey D."/>
            <person name="Nusbaum C."/>
            <person name="Birren B."/>
        </authorList>
    </citation>
    <scope>NUCLEOTIDE SEQUENCE [LARGE SCALE GENOMIC DNA]</scope>
    <source>
        <strain evidence="4 6">4G2_DIV0659</strain>
    </source>
</reference>
<dbReference type="OrthoDB" id="2190227at2"/>
<dbReference type="Pfam" id="PF16729">
    <property type="entry name" value="DUF5067"/>
    <property type="match status" value="1"/>
</dbReference>
<dbReference type="STRING" id="1834181.A5880_000935"/>
<evidence type="ECO:0000313" key="5">
    <source>
        <dbReference type="EMBL" id="OTO10251.1"/>
    </source>
</evidence>
<dbReference type="InterPro" id="IPR029050">
    <property type="entry name" value="Immunoprotect_excell_Ig-like"/>
</dbReference>
<organism evidence="5">
    <name type="scientific">Candidatus Enterococcus mansonii</name>
    <dbReference type="NCBI Taxonomy" id="1834181"/>
    <lineage>
        <taxon>Bacteria</taxon>
        <taxon>Bacillati</taxon>
        <taxon>Bacillota</taxon>
        <taxon>Bacilli</taxon>
        <taxon>Lactobacillales</taxon>
        <taxon>Enterococcaceae</taxon>
        <taxon>Enterococcus</taxon>
    </lineage>
</organism>
<proteinExistence type="predicted"/>
<evidence type="ECO:0000256" key="2">
    <source>
        <dbReference type="SAM" id="SignalP"/>
    </source>
</evidence>
<feature type="domain" description="DUF5067" evidence="3">
    <location>
        <begin position="38"/>
        <end position="168"/>
    </location>
</feature>
<dbReference type="InterPro" id="IPR031989">
    <property type="entry name" value="DUF5067"/>
</dbReference>
<protein>
    <recommendedName>
        <fullName evidence="3">DUF5067 domain-containing protein</fullName>
    </recommendedName>
</protein>
<accession>A0A242CJ68</accession>
<evidence type="ECO:0000256" key="1">
    <source>
        <dbReference type="ARBA" id="ARBA00022729"/>
    </source>
</evidence>
<comment type="caution">
    <text evidence="5">The sequence shown here is derived from an EMBL/GenBank/DDBJ whole genome shotgun (WGS) entry which is preliminary data.</text>
</comment>
<dbReference type="AlphaFoldDB" id="A0A242CJ68"/>
<evidence type="ECO:0000259" key="3">
    <source>
        <dbReference type="Pfam" id="PF16729"/>
    </source>
</evidence>
<sequence length="184" mass="20511">MNKLLSLVIFSIFSLSLTACSADNKINTEKKDSHTTVTPPNSKKQRTVYFKNDTLKINTATLKLLSIEVLPANKSLLREKPQLAIIYEVKNHSKKKLSAQTVWMSSIELTQESENKRTKLLVGLIPQDDKFAPFTSQKADNIKTNSTAKAVITYDLDDTTTPIKLTATQGMTGKKLGEKIINLK</sequence>
<dbReference type="EMBL" id="NGLE01000001">
    <property type="protein sequence ID" value="OTO10251.1"/>
    <property type="molecule type" value="Genomic_DNA"/>
</dbReference>
<keyword evidence="6" id="KW-1185">Reference proteome</keyword>
<reference evidence="5" key="1">
    <citation type="submission" date="2017-05" db="EMBL/GenBank/DDBJ databases">
        <title>The Genome Sequence of Enterococcus sp. 4G2_DIV0659.</title>
        <authorList>
            <consortium name="The Broad Institute Genomics Platform"/>
            <consortium name="The Broad Institute Genomic Center for Infectious Diseases"/>
            <person name="Earl A."/>
            <person name="Manson A."/>
            <person name="Schwartman J."/>
            <person name="Gilmore M."/>
            <person name="Abouelleil A."/>
            <person name="Cao P."/>
            <person name="Chapman S."/>
            <person name="Cusick C."/>
            <person name="Shea T."/>
            <person name="Young S."/>
            <person name="Neafsey D."/>
            <person name="Nusbaum C."/>
            <person name="Birren B."/>
        </authorList>
    </citation>
    <scope>NUCLEOTIDE SEQUENCE [LARGE SCALE GENOMIC DNA]</scope>
    <source>
        <strain evidence="5">4G2_DIV0659</strain>
    </source>
</reference>